<dbReference type="EMBL" id="KV878593">
    <property type="protein sequence ID" value="OJJ54902.1"/>
    <property type="molecule type" value="Genomic_DNA"/>
</dbReference>
<accession>A0A1L9T628</accession>
<protein>
    <recommendedName>
        <fullName evidence="3">Anhydro-N-acetylmuramic acid kinase</fullName>
    </recommendedName>
</protein>
<dbReference type="OrthoDB" id="5427593at2759"/>
<dbReference type="GeneID" id="63768825"/>
<dbReference type="GO" id="GO:0016773">
    <property type="term" value="F:phosphotransferase activity, alcohol group as acceptor"/>
    <property type="evidence" value="ECO:0007669"/>
    <property type="project" value="InterPro"/>
</dbReference>
<dbReference type="Pfam" id="PF03702">
    <property type="entry name" value="AnmK"/>
    <property type="match status" value="2"/>
</dbReference>
<organism evidence="1 2">
    <name type="scientific">Aspergillus sydowii CBS 593.65</name>
    <dbReference type="NCBI Taxonomy" id="1036612"/>
    <lineage>
        <taxon>Eukaryota</taxon>
        <taxon>Fungi</taxon>
        <taxon>Dikarya</taxon>
        <taxon>Ascomycota</taxon>
        <taxon>Pezizomycotina</taxon>
        <taxon>Eurotiomycetes</taxon>
        <taxon>Eurotiomycetidae</taxon>
        <taxon>Eurotiales</taxon>
        <taxon>Aspergillaceae</taxon>
        <taxon>Aspergillus</taxon>
        <taxon>Aspergillus subgen. Nidulantes</taxon>
    </lineage>
</organism>
<dbReference type="GO" id="GO:0005524">
    <property type="term" value="F:ATP binding"/>
    <property type="evidence" value="ECO:0007669"/>
    <property type="project" value="InterPro"/>
</dbReference>
<dbReference type="PANTHER" id="PTHR30605">
    <property type="entry name" value="ANHYDRO-N-ACETYLMURAMIC ACID KINASE"/>
    <property type="match status" value="1"/>
</dbReference>
<evidence type="ECO:0000313" key="1">
    <source>
        <dbReference type="EMBL" id="OJJ54902.1"/>
    </source>
</evidence>
<reference evidence="2" key="1">
    <citation type="journal article" date="2017" name="Genome Biol.">
        <title>Comparative genomics reveals high biological diversity and specific adaptations in the industrially and medically important fungal genus Aspergillus.</title>
        <authorList>
            <person name="de Vries R.P."/>
            <person name="Riley R."/>
            <person name="Wiebenga A."/>
            <person name="Aguilar-Osorio G."/>
            <person name="Amillis S."/>
            <person name="Uchima C.A."/>
            <person name="Anderluh G."/>
            <person name="Asadollahi M."/>
            <person name="Askin M."/>
            <person name="Barry K."/>
            <person name="Battaglia E."/>
            <person name="Bayram O."/>
            <person name="Benocci T."/>
            <person name="Braus-Stromeyer S.A."/>
            <person name="Caldana C."/>
            <person name="Canovas D."/>
            <person name="Cerqueira G.C."/>
            <person name="Chen F."/>
            <person name="Chen W."/>
            <person name="Choi C."/>
            <person name="Clum A."/>
            <person name="Dos Santos R.A."/>
            <person name="Damasio A.R."/>
            <person name="Diallinas G."/>
            <person name="Emri T."/>
            <person name="Fekete E."/>
            <person name="Flipphi M."/>
            <person name="Freyberg S."/>
            <person name="Gallo A."/>
            <person name="Gournas C."/>
            <person name="Habgood R."/>
            <person name="Hainaut M."/>
            <person name="Harispe M.L."/>
            <person name="Henrissat B."/>
            <person name="Hilden K.S."/>
            <person name="Hope R."/>
            <person name="Hossain A."/>
            <person name="Karabika E."/>
            <person name="Karaffa L."/>
            <person name="Karanyi Z."/>
            <person name="Krasevec N."/>
            <person name="Kuo A."/>
            <person name="Kusch H."/>
            <person name="LaButti K."/>
            <person name="Lagendijk E.L."/>
            <person name="Lapidus A."/>
            <person name="Levasseur A."/>
            <person name="Lindquist E."/>
            <person name="Lipzen A."/>
            <person name="Logrieco A.F."/>
            <person name="MacCabe A."/>
            <person name="Maekelae M.R."/>
            <person name="Malavazi I."/>
            <person name="Melin P."/>
            <person name="Meyer V."/>
            <person name="Mielnichuk N."/>
            <person name="Miskei M."/>
            <person name="Molnar A.P."/>
            <person name="Mule G."/>
            <person name="Ngan C.Y."/>
            <person name="Orejas M."/>
            <person name="Orosz E."/>
            <person name="Ouedraogo J.P."/>
            <person name="Overkamp K.M."/>
            <person name="Park H.-S."/>
            <person name="Perrone G."/>
            <person name="Piumi F."/>
            <person name="Punt P.J."/>
            <person name="Ram A.F."/>
            <person name="Ramon A."/>
            <person name="Rauscher S."/>
            <person name="Record E."/>
            <person name="Riano-Pachon D.M."/>
            <person name="Robert V."/>
            <person name="Roehrig J."/>
            <person name="Ruller R."/>
            <person name="Salamov A."/>
            <person name="Salih N.S."/>
            <person name="Samson R.A."/>
            <person name="Sandor E."/>
            <person name="Sanguinetti M."/>
            <person name="Schuetze T."/>
            <person name="Sepcic K."/>
            <person name="Shelest E."/>
            <person name="Sherlock G."/>
            <person name="Sophianopoulou V."/>
            <person name="Squina F.M."/>
            <person name="Sun H."/>
            <person name="Susca A."/>
            <person name="Todd R.B."/>
            <person name="Tsang A."/>
            <person name="Unkles S.E."/>
            <person name="van de Wiele N."/>
            <person name="van Rossen-Uffink D."/>
            <person name="Oliveira J.V."/>
            <person name="Vesth T.C."/>
            <person name="Visser J."/>
            <person name="Yu J.-H."/>
            <person name="Zhou M."/>
            <person name="Andersen M.R."/>
            <person name="Archer D.B."/>
            <person name="Baker S.E."/>
            <person name="Benoit I."/>
            <person name="Brakhage A.A."/>
            <person name="Braus G.H."/>
            <person name="Fischer R."/>
            <person name="Frisvad J.C."/>
            <person name="Goldman G.H."/>
            <person name="Houbraken J."/>
            <person name="Oakley B."/>
            <person name="Pocsi I."/>
            <person name="Scazzocchio C."/>
            <person name="Seiboth B."/>
            <person name="vanKuyk P.A."/>
            <person name="Wortman J."/>
            <person name="Dyer P.S."/>
            <person name="Grigoriev I.V."/>
        </authorList>
    </citation>
    <scope>NUCLEOTIDE SEQUENCE [LARGE SCALE GENOMIC DNA]</scope>
    <source>
        <strain evidence="2">CBS 593.65</strain>
    </source>
</reference>
<dbReference type="PANTHER" id="PTHR30605:SF0">
    <property type="entry name" value="ANHYDRO-N-ACETYLMURAMIC ACID KINASE"/>
    <property type="match status" value="1"/>
</dbReference>
<dbReference type="InterPro" id="IPR043129">
    <property type="entry name" value="ATPase_NBD"/>
</dbReference>
<sequence>MSYIIGLNSGSSFDGVDVVLCKIDIAEDGHPTRPEFVSALTVDWPQELQPLIMKAFENELSLFDMTRVNYAAGAVYAEATNALLAQSGLSPEDIDVVGYDGQTVYQEPPDRQLIASYIRSGSQSLVDRWLQGGYPCGFFVVESGVVAALTDITTVTQFRPVDHALCGSGAPLMQYLDFVAFRHDGPTVTLNIGGIANLQLANADRSKMMAFDTGPGNVMLDHVVKARTNMLYDKNGALAARGQVIEPLLAELQSHSFFERKPPRSAWRLDFGSSYAEDILARFTDSSTEDLLATLTMFTATSIERALIDFILPHTKVTKVVASGGGTRNTTLLQLISRRLAIHGLTVCTSDEFGLPAAYKEAIKFATLAFATKRGLANNIPAASGASSFAVLGKLTLAPRLAKNTTD</sequence>
<dbReference type="SUPFAM" id="SSF53067">
    <property type="entry name" value="Actin-like ATPase domain"/>
    <property type="match status" value="1"/>
</dbReference>
<dbReference type="GO" id="GO:0006040">
    <property type="term" value="P:amino sugar metabolic process"/>
    <property type="evidence" value="ECO:0007669"/>
    <property type="project" value="InterPro"/>
</dbReference>
<dbReference type="Proteomes" id="UP000184356">
    <property type="component" value="Unassembled WGS sequence"/>
</dbReference>
<name>A0A1L9T628_9EURO</name>
<dbReference type="RefSeq" id="XP_040698708.1">
    <property type="nucleotide sequence ID" value="XM_040852752.1"/>
</dbReference>
<dbReference type="STRING" id="1036612.A0A1L9T628"/>
<dbReference type="GO" id="GO:0009254">
    <property type="term" value="P:peptidoglycan turnover"/>
    <property type="evidence" value="ECO:0007669"/>
    <property type="project" value="InterPro"/>
</dbReference>
<evidence type="ECO:0008006" key="3">
    <source>
        <dbReference type="Google" id="ProtNLM"/>
    </source>
</evidence>
<proteinExistence type="predicted"/>
<dbReference type="InterPro" id="IPR005338">
    <property type="entry name" value="Anhydro_N_Ac-Mur_kinase"/>
</dbReference>
<dbReference type="VEuPathDB" id="FungiDB:ASPSYDRAFT_92939"/>
<dbReference type="Gene3D" id="3.30.420.40">
    <property type="match status" value="2"/>
</dbReference>
<evidence type="ECO:0000313" key="2">
    <source>
        <dbReference type="Proteomes" id="UP000184356"/>
    </source>
</evidence>
<dbReference type="AlphaFoldDB" id="A0A1L9T628"/>
<keyword evidence="2" id="KW-1185">Reference proteome</keyword>
<gene>
    <name evidence="1" type="ORF">ASPSYDRAFT_92939</name>
</gene>